<dbReference type="EMBL" id="GDHC01020731">
    <property type="protein sequence ID" value="JAP97897.1"/>
    <property type="molecule type" value="Transcribed_RNA"/>
</dbReference>
<name>A0A146KN65_LYGHE</name>
<accession>A0A146KN65</accession>
<feature type="non-terminal residue" evidence="1">
    <location>
        <position position="1"/>
    </location>
</feature>
<dbReference type="AlphaFoldDB" id="A0A146KN65"/>
<evidence type="ECO:0000313" key="1">
    <source>
        <dbReference type="EMBL" id="JAP97897.1"/>
    </source>
</evidence>
<organism evidence="1">
    <name type="scientific">Lygus hesperus</name>
    <name type="common">Western plant bug</name>
    <dbReference type="NCBI Taxonomy" id="30085"/>
    <lineage>
        <taxon>Eukaryota</taxon>
        <taxon>Metazoa</taxon>
        <taxon>Ecdysozoa</taxon>
        <taxon>Arthropoda</taxon>
        <taxon>Hexapoda</taxon>
        <taxon>Insecta</taxon>
        <taxon>Pterygota</taxon>
        <taxon>Neoptera</taxon>
        <taxon>Paraneoptera</taxon>
        <taxon>Hemiptera</taxon>
        <taxon>Heteroptera</taxon>
        <taxon>Panheteroptera</taxon>
        <taxon>Cimicomorpha</taxon>
        <taxon>Miridae</taxon>
        <taxon>Mirini</taxon>
        <taxon>Lygus</taxon>
    </lineage>
</organism>
<proteinExistence type="predicted"/>
<protein>
    <submittedName>
        <fullName evidence="1">Uncharacterized protein</fullName>
    </submittedName>
</protein>
<sequence>RNNPHVLVLCEYNFGYVAKSMGLTTSLCCGATFDPQTHTFVPSDLNVTLSLYLPKAVGDTSRDWGAPYVASTASHALQFKTLAGVPVPYLNLPLLRRSLSDTVEVISPSGATVENFFTLNFASDAVSHVHLHIHTPIRAALAADSTSQHAVVSTSIIALTSSDPNGARNVRLAYVDGAEVAGTDITVQYHTDICDTHIFVFLDSNAAASPDRFAVFLFPSVEPTPSIPPLNFVLLKDQVLNQNGTALLMWCPLPSTPSMHIYMYASTLDGVVSPMYTVHLVPFTAPFVTFPAVLHIFNQPSITVLEESHLVPVICPGGDTVYATSTDTLVCFDVPDVLPTSEPVVVASLTNPATVDNQPVTKPTNFRFGQRSFIRELFTTTESGEKTIVPIQLHFSYDPSSGGTVLLTSQSLLSHLLTGIDHRVLDSVCAVSGASVLPDAYSLCHLIPVFITPRFSLQGQFPLLRNSTLTVHAYANTFLYANSRRLPYTVNFTENSQIPHYIFNFSSPSIPPSTATPSEELFTIFLAFLQPFFTSIYFTHHLRFTADTICGIPRYRFTNFSDMLHYRDGAANTVASYGCVRSQLPVDADVQNLQLRPIYGNTETSRIENRWQNIYREFELDNYILESTPPPARYLLPPNVVLNPRIYSGSLYLADPRVGHLFAFCNSKLITFTVLPRIYFQNQNTSFSLILQHASADPLGPNACDLNTPMYSNYCRGITNALIFRVSLSNSPLRHHFVAMLTVLYVPEGAVWD</sequence>
<reference evidence="1" key="1">
    <citation type="journal article" date="2016" name="Gigascience">
        <title>De novo construction of an expanded transcriptome assembly for the western tarnished plant bug, Lygus hesperus.</title>
        <authorList>
            <person name="Tassone E.E."/>
            <person name="Geib S.M."/>
            <person name="Hall B."/>
            <person name="Fabrick J.A."/>
            <person name="Brent C.S."/>
            <person name="Hull J.J."/>
        </authorList>
    </citation>
    <scope>NUCLEOTIDE SEQUENCE</scope>
</reference>
<gene>
    <name evidence="1" type="ORF">g.60594</name>
</gene>